<dbReference type="PANTHER" id="PTHR36113:SF6">
    <property type="entry name" value="FOSFOMYCIN RESISTANCE PROTEIN FOSX"/>
    <property type="match status" value="1"/>
</dbReference>
<accession>A0A0G1P3I9</accession>
<dbReference type="Proteomes" id="UP000033966">
    <property type="component" value="Unassembled WGS sequence"/>
</dbReference>
<dbReference type="Gene3D" id="3.10.180.10">
    <property type="entry name" value="2,3-Dihydroxybiphenyl 1,2-Dioxygenase, domain 1"/>
    <property type="match status" value="1"/>
</dbReference>
<dbReference type="InterPro" id="IPR051332">
    <property type="entry name" value="Fosfomycin_Res_Enzymes"/>
</dbReference>
<dbReference type="EMBL" id="LCKF01000021">
    <property type="protein sequence ID" value="KKT90959.1"/>
    <property type="molecule type" value="Genomic_DNA"/>
</dbReference>
<dbReference type="Pfam" id="PF00903">
    <property type="entry name" value="Glyoxalase"/>
    <property type="match status" value="1"/>
</dbReference>
<comment type="caution">
    <text evidence="3">The sequence shown here is derived from an EMBL/GenBank/DDBJ whole genome shotgun (WGS) entry which is preliminary data.</text>
</comment>
<dbReference type="InterPro" id="IPR029068">
    <property type="entry name" value="Glyas_Bleomycin-R_OHBP_Dase"/>
</dbReference>
<dbReference type="PANTHER" id="PTHR36113">
    <property type="entry name" value="LYASE, PUTATIVE-RELATED-RELATED"/>
    <property type="match status" value="1"/>
</dbReference>
<proteinExistence type="predicted"/>
<evidence type="ECO:0000256" key="1">
    <source>
        <dbReference type="ARBA" id="ARBA00022723"/>
    </source>
</evidence>
<sequence>MAGIKHIEFWVSDLKKSLPFYGELFSLIGWKKYNPNGFRCDITKIYFKEKEVSFVENIGPRHICFEADSEEVVEAVAGFLKKEDVLVIRGPVEYVYKGNTACTIDFKDLDGYVIEVSTRSHK</sequence>
<feature type="domain" description="VOC" evidence="2">
    <location>
        <begin position="3"/>
        <end position="119"/>
    </location>
</feature>
<dbReference type="InterPro" id="IPR037523">
    <property type="entry name" value="VOC_core"/>
</dbReference>
<dbReference type="SUPFAM" id="SSF54593">
    <property type="entry name" value="Glyoxalase/Bleomycin resistance protein/Dihydroxybiphenyl dioxygenase"/>
    <property type="match status" value="1"/>
</dbReference>
<dbReference type="CDD" id="cd06587">
    <property type="entry name" value="VOC"/>
    <property type="match status" value="1"/>
</dbReference>
<gene>
    <name evidence="3" type="ORF">UW92_C0021G0007</name>
</gene>
<name>A0A0G1P3I9_9BACT</name>
<evidence type="ECO:0000313" key="4">
    <source>
        <dbReference type="Proteomes" id="UP000033966"/>
    </source>
</evidence>
<keyword evidence="1" id="KW-0479">Metal-binding</keyword>
<reference evidence="3 4" key="1">
    <citation type="journal article" date="2015" name="Nature">
        <title>rRNA introns, odd ribosomes, and small enigmatic genomes across a large radiation of phyla.</title>
        <authorList>
            <person name="Brown C.T."/>
            <person name="Hug L.A."/>
            <person name="Thomas B.C."/>
            <person name="Sharon I."/>
            <person name="Castelle C.J."/>
            <person name="Singh A."/>
            <person name="Wilkins M.J."/>
            <person name="Williams K.H."/>
            <person name="Banfield J.F."/>
        </authorList>
    </citation>
    <scope>NUCLEOTIDE SEQUENCE [LARGE SCALE GENOMIC DNA]</scope>
</reference>
<dbReference type="GO" id="GO:0046872">
    <property type="term" value="F:metal ion binding"/>
    <property type="evidence" value="ECO:0007669"/>
    <property type="project" value="UniProtKB-KW"/>
</dbReference>
<evidence type="ECO:0000313" key="3">
    <source>
        <dbReference type="EMBL" id="KKT90959.1"/>
    </source>
</evidence>
<protein>
    <recommendedName>
        <fullName evidence="2">VOC domain-containing protein</fullName>
    </recommendedName>
</protein>
<dbReference type="PROSITE" id="PS51819">
    <property type="entry name" value="VOC"/>
    <property type="match status" value="1"/>
</dbReference>
<dbReference type="InterPro" id="IPR004360">
    <property type="entry name" value="Glyas_Fos-R_dOase_dom"/>
</dbReference>
<dbReference type="AlphaFoldDB" id="A0A0G1P3I9"/>
<organism evidence="3 4">
    <name type="scientific">Candidatus Jorgensenbacteria bacterium GW2011_GWA2_45_13</name>
    <dbReference type="NCBI Taxonomy" id="1618662"/>
    <lineage>
        <taxon>Bacteria</taxon>
        <taxon>Candidatus Joergenseniibacteriota</taxon>
    </lineage>
</organism>
<evidence type="ECO:0000259" key="2">
    <source>
        <dbReference type="PROSITE" id="PS51819"/>
    </source>
</evidence>